<evidence type="ECO:0000313" key="1">
    <source>
        <dbReference type="EMBL" id="CAH2312530.1"/>
    </source>
</evidence>
<accession>A0AAD1WLR8</accession>
<gene>
    <name evidence="1" type="ORF">PECUL_23A056040</name>
</gene>
<dbReference type="Proteomes" id="UP001295444">
    <property type="component" value="Chromosome 08"/>
</dbReference>
<evidence type="ECO:0000313" key="2">
    <source>
        <dbReference type="Proteomes" id="UP001295444"/>
    </source>
</evidence>
<dbReference type="EMBL" id="OW240919">
    <property type="protein sequence ID" value="CAH2312530.1"/>
    <property type="molecule type" value="Genomic_DNA"/>
</dbReference>
<sequence length="94" mass="10770">MVEKQHSQLMEITSQVKKEVGHRRQQYQGDRLKCVNPTEKAKQREKNPCLVREHVPELKEKQLEELKITGSPIKLATVVTWKAAIPQLVSIEGA</sequence>
<reference evidence="1" key="1">
    <citation type="submission" date="2022-03" db="EMBL/GenBank/DDBJ databases">
        <authorList>
            <person name="Alioto T."/>
            <person name="Alioto T."/>
            <person name="Gomez Garrido J."/>
        </authorList>
    </citation>
    <scope>NUCLEOTIDE SEQUENCE</scope>
</reference>
<proteinExistence type="predicted"/>
<protein>
    <submittedName>
        <fullName evidence="1">Uncharacterized protein</fullName>
    </submittedName>
</protein>
<keyword evidence="2" id="KW-1185">Reference proteome</keyword>
<organism evidence="1 2">
    <name type="scientific">Pelobates cultripes</name>
    <name type="common">Western spadefoot toad</name>
    <dbReference type="NCBI Taxonomy" id="61616"/>
    <lineage>
        <taxon>Eukaryota</taxon>
        <taxon>Metazoa</taxon>
        <taxon>Chordata</taxon>
        <taxon>Craniata</taxon>
        <taxon>Vertebrata</taxon>
        <taxon>Euteleostomi</taxon>
        <taxon>Amphibia</taxon>
        <taxon>Batrachia</taxon>
        <taxon>Anura</taxon>
        <taxon>Pelobatoidea</taxon>
        <taxon>Pelobatidae</taxon>
        <taxon>Pelobates</taxon>
    </lineage>
</organism>
<name>A0AAD1WLR8_PELCU</name>
<dbReference type="AlphaFoldDB" id="A0AAD1WLR8"/>